<feature type="domain" description="G-protein coupled receptors family 1 profile" evidence="9">
    <location>
        <begin position="20"/>
        <end position="281"/>
    </location>
</feature>
<keyword evidence="2 8" id="KW-0812">Transmembrane</keyword>
<feature type="transmembrane region" description="Helical" evidence="8">
    <location>
        <begin position="40"/>
        <end position="59"/>
    </location>
</feature>
<organism evidence="10">
    <name type="scientific">Hydra vulgaris</name>
    <name type="common">Hydra</name>
    <name type="synonym">Hydra attenuata</name>
    <dbReference type="NCBI Taxonomy" id="6087"/>
    <lineage>
        <taxon>Eukaryota</taxon>
        <taxon>Metazoa</taxon>
        <taxon>Cnidaria</taxon>
        <taxon>Hydrozoa</taxon>
        <taxon>Hydroidolina</taxon>
        <taxon>Anthoathecata</taxon>
        <taxon>Aplanulata</taxon>
        <taxon>Hydridae</taxon>
        <taxon>Hydra</taxon>
    </lineage>
</organism>
<dbReference type="EMBL" id="MN822251">
    <property type="protein sequence ID" value="QHF16571.1"/>
    <property type="molecule type" value="mRNA"/>
</dbReference>
<dbReference type="PANTHER" id="PTHR24240">
    <property type="entry name" value="OPSIN"/>
    <property type="match status" value="1"/>
</dbReference>
<evidence type="ECO:0000256" key="1">
    <source>
        <dbReference type="ARBA" id="ARBA00004141"/>
    </source>
</evidence>
<evidence type="ECO:0000259" key="9">
    <source>
        <dbReference type="PROSITE" id="PS50262"/>
    </source>
</evidence>
<gene>
    <name evidence="10" type="primary">hydropsin1</name>
    <name evidence="11" type="synonym">OpC2</name>
</gene>
<name>F1LIN8_HYDVU</name>
<feature type="transmembrane region" description="Helical" evidence="8">
    <location>
        <begin position="228"/>
        <end position="254"/>
    </location>
</feature>
<evidence type="ECO:0000313" key="11">
    <source>
        <dbReference type="EMBL" id="QHF16571.1"/>
    </source>
</evidence>
<dbReference type="InterPro" id="IPR050125">
    <property type="entry name" value="GPCR_opsins"/>
</dbReference>
<dbReference type="GeneID" id="101241511"/>
<evidence type="ECO:0000313" key="10">
    <source>
        <dbReference type="EMBL" id="BAD67141.1"/>
    </source>
</evidence>
<sequence>MAFVFIIVFLSFLCGFSVILNVTVVLTILAKGNTKNTRDVILMSLAICDGVQCTIGYPVELFGYANYKNPSLSEKFCKPSGFIVMYLALTAIAHLVCLCIYRYLTIVYPLKLQIFLTKSNWSACGCIAFCWIYGLFWSLSPLLGWNEIVREKQDTYRCSINLYPDNEIKSSYLYALAIFCYLIPLIIIIYCSLKVRSELRNMLKMCKQISGVEANITKVTYRIEKQDFISVSFIIASFFTVWTPYAVCVFYLTIGKKLPPSFLTYCALFAKSSTILNPIIYCLMYKKFRQTLQSKFGKLFNNPTVTPAV</sequence>
<dbReference type="SUPFAM" id="SSF81321">
    <property type="entry name" value="Family A G protein-coupled receptor-like"/>
    <property type="match status" value="1"/>
</dbReference>
<dbReference type="PROSITE" id="PS50262">
    <property type="entry name" value="G_PROTEIN_RECEP_F1_2"/>
    <property type="match status" value="1"/>
</dbReference>
<evidence type="ECO:0000256" key="6">
    <source>
        <dbReference type="ARBA" id="ARBA00023170"/>
    </source>
</evidence>
<dbReference type="EMBL" id="AB050598">
    <property type="protein sequence ID" value="BAD67141.1"/>
    <property type="molecule type" value="mRNA"/>
</dbReference>
<dbReference type="GO" id="GO:0004930">
    <property type="term" value="F:G protein-coupled receptor activity"/>
    <property type="evidence" value="ECO:0007669"/>
    <property type="project" value="UniProtKB-KW"/>
</dbReference>
<dbReference type="RefSeq" id="NP_001274706.1">
    <property type="nucleotide sequence ID" value="NM_001287777.1"/>
</dbReference>
<evidence type="ECO:0000256" key="8">
    <source>
        <dbReference type="SAM" id="Phobius"/>
    </source>
</evidence>
<keyword evidence="7" id="KW-0807">Transducer</keyword>
<dbReference type="Pfam" id="PF00001">
    <property type="entry name" value="7tm_1"/>
    <property type="match status" value="1"/>
</dbReference>
<dbReference type="InterPro" id="IPR000276">
    <property type="entry name" value="GPCR_Rhodpsn"/>
</dbReference>
<reference evidence="11" key="2">
    <citation type="journal article" date="2019" name="BMC Genomics">
        <title>Molecular evolution and expression of opsin genes in Hydra vulgaris.</title>
        <authorList>
            <person name="Macias-Munoz A."/>
            <person name="Murad R."/>
            <person name="Mortazavi A."/>
        </authorList>
    </citation>
    <scope>NUCLEOTIDE SEQUENCE</scope>
</reference>
<dbReference type="GO" id="GO:0016020">
    <property type="term" value="C:membrane"/>
    <property type="evidence" value="ECO:0007669"/>
    <property type="project" value="UniProtKB-SubCell"/>
</dbReference>
<keyword evidence="4" id="KW-0297">G-protein coupled receptor</keyword>
<dbReference type="SMR" id="F1LIN8"/>
<evidence type="ECO:0000256" key="2">
    <source>
        <dbReference type="ARBA" id="ARBA00022692"/>
    </source>
</evidence>
<reference evidence="10" key="1">
    <citation type="submission" date="2000-10" db="EMBL/GenBank/DDBJ databases">
        <title>The molecular evolution of animal photoreceptors.</title>
        <authorList>
            <person name="Koyanagi M."/>
            <person name="Terakita A."/>
            <person name="Iwabe N."/>
            <person name="Shichida Y."/>
            <person name="Miyata T."/>
        </authorList>
    </citation>
    <scope>NUCLEOTIDE SEQUENCE</scope>
    <source>
        <strain evidence="10">105</strain>
    </source>
</reference>
<dbReference type="Gene3D" id="1.20.1070.10">
    <property type="entry name" value="Rhodopsin 7-helix transmembrane proteins"/>
    <property type="match status" value="1"/>
</dbReference>
<feature type="transmembrane region" description="Helical" evidence="8">
    <location>
        <begin position="260"/>
        <end position="285"/>
    </location>
</feature>
<dbReference type="KEGG" id="hmg:101241511"/>
<dbReference type="CDD" id="cd14969">
    <property type="entry name" value="7tmA_Opsins_type2_animals"/>
    <property type="match status" value="1"/>
</dbReference>
<dbReference type="OrthoDB" id="2105199at2759"/>
<feature type="transmembrane region" description="Helical" evidence="8">
    <location>
        <begin position="172"/>
        <end position="193"/>
    </location>
</feature>
<feature type="transmembrane region" description="Helical" evidence="8">
    <location>
        <begin position="6"/>
        <end position="28"/>
    </location>
</feature>
<dbReference type="AlphaFoldDB" id="F1LIN8"/>
<keyword evidence="3 8" id="KW-1133">Transmembrane helix</keyword>
<evidence type="ECO:0000256" key="7">
    <source>
        <dbReference type="ARBA" id="ARBA00023224"/>
    </source>
</evidence>
<evidence type="ECO:0000256" key="3">
    <source>
        <dbReference type="ARBA" id="ARBA00022989"/>
    </source>
</evidence>
<dbReference type="PRINTS" id="PR00237">
    <property type="entry name" value="GPCRRHODOPSN"/>
</dbReference>
<dbReference type="InterPro" id="IPR017452">
    <property type="entry name" value="GPCR_Rhodpsn_7TM"/>
</dbReference>
<keyword evidence="6" id="KW-0675">Receptor</keyword>
<evidence type="ECO:0000256" key="5">
    <source>
        <dbReference type="ARBA" id="ARBA00023136"/>
    </source>
</evidence>
<feature type="transmembrane region" description="Helical" evidence="8">
    <location>
        <begin position="79"/>
        <end position="101"/>
    </location>
</feature>
<accession>F1LIN8</accession>
<keyword evidence="5 8" id="KW-0472">Membrane</keyword>
<proteinExistence type="evidence at transcript level"/>
<comment type="subcellular location">
    <subcellularLocation>
        <location evidence="1">Membrane</location>
        <topology evidence="1">Multi-pass membrane protein</topology>
    </subcellularLocation>
</comment>
<evidence type="ECO:0000256" key="4">
    <source>
        <dbReference type="ARBA" id="ARBA00023040"/>
    </source>
</evidence>
<feature type="transmembrane region" description="Helical" evidence="8">
    <location>
        <begin position="121"/>
        <end position="139"/>
    </location>
</feature>
<protein>
    <submittedName>
        <fullName evidence="10">Opsin</fullName>
    </submittedName>
</protein>